<gene>
    <name evidence="2" type="ORF">KI387_029788</name>
</gene>
<name>A0AA38FEI0_TAXCH</name>
<accession>A0AA38FEI0</accession>
<comment type="caution">
    <text evidence="2">The sequence shown here is derived from an EMBL/GenBank/DDBJ whole genome shotgun (WGS) entry which is preliminary data.</text>
</comment>
<feature type="non-terminal residue" evidence="2">
    <location>
        <position position="61"/>
    </location>
</feature>
<protein>
    <submittedName>
        <fullName evidence="2">Uncharacterized protein</fullName>
    </submittedName>
</protein>
<dbReference type="Proteomes" id="UP000824469">
    <property type="component" value="Unassembled WGS sequence"/>
</dbReference>
<proteinExistence type="predicted"/>
<sequence>MVKVYIYLKTKLVDGRYIENDFKVTKFPRGKHTIGTLSDDELDPPCTHEEEEEDLKEENEG</sequence>
<organism evidence="2 3">
    <name type="scientific">Taxus chinensis</name>
    <name type="common">Chinese yew</name>
    <name type="synonym">Taxus wallichiana var. chinensis</name>
    <dbReference type="NCBI Taxonomy" id="29808"/>
    <lineage>
        <taxon>Eukaryota</taxon>
        <taxon>Viridiplantae</taxon>
        <taxon>Streptophyta</taxon>
        <taxon>Embryophyta</taxon>
        <taxon>Tracheophyta</taxon>
        <taxon>Spermatophyta</taxon>
        <taxon>Pinopsida</taxon>
        <taxon>Pinidae</taxon>
        <taxon>Conifers II</taxon>
        <taxon>Cupressales</taxon>
        <taxon>Taxaceae</taxon>
        <taxon>Taxus</taxon>
    </lineage>
</organism>
<evidence type="ECO:0000256" key="1">
    <source>
        <dbReference type="SAM" id="MobiDB-lite"/>
    </source>
</evidence>
<feature type="region of interest" description="Disordered" evidence="1">
    <location>
        <begin position="31"/>
        <end position="61"/>
    </location>
</feature>
<keyword evidence="3" id="KW-1185">Reference proteome</keyword>
<evidence type="ECO:0000313" key="3">
    <source>
        <dbReference type="Proteomes" id="UP000824469"/>
    </source>
</evidence>
<dbReference type="EMBL" id="JAHRHJ020000010">
    <property type="protein sequence ID" value="KAH9298106.1"/>
    <property type="molecule type" value="Genomic_DNA"/>
</dbReference>
<evidence type="ECO:0000313" key="2">
    <source>
        <dbReference type="EMBL" id="KAH9298106.1"/>
    </source>
</evidence>
<feature type="compositionally biased region" description="Acidic residues" evidence="1">
    <location>
        <begin position="38"/>
        <end position="61"/>
    </location>
</feature>
<dbReference type="AlphaFoldDB" id="A0AA38FEI0"/>
<reference evidence="2 3" key="1">
    <citation type="journal article" date="2021" name="Nat. Plants">
        <title>The Taxus genome provides insights into paclitaxel biosynthesis.</title>
        <authorList>
            <person name="Xiong X."/>
            <person name="Gou J."/>
            <person name="Liao Q."/>
            <person name="Li Y."/>
            <person name="Zhou Q."/>
            <person name="Bi G."/>
            <person name="Li C."/>
            <person name="Du R."/>
            <person name="Wang X."/>
            <person name="Sun T."/>
            <person name="Guo L."/>
            <person name="Liang H."/>
            <person name="Lu P."/>
            <person name="Wu Y."/>
            <person name="Zhang Z."/>
            <person name="Ro D.K."/>
            <person name="Shang Y."/>
            <person name="Huang S."/>
            <person name="Yan J."/>
        </authorList>
    </citation>
    <scope>NUCLEOTIDE SEQUENCE [LARGE SCALE GENOMIC DNA]</scope>
    <source>
        <strain evidence="2">Ta-2019</strain>
    </source>
</reference>